<evidence type="ECO:0000256" key="5">
    <source>
        <dbReference type="ARBA" id="ARBA00022989"/>
    </source>
</evidence>
<feature type="transmembrane region" description="Helical" evidence="7">
    <location>
        <begin position="263"/>
        <end position="283"/>
    </location>
</feature>
<dbReference type="RefSeq" id="WP_004430305.1">
    <property type="nucleotide sequence ID" value="NC_014639.1"/>
</dbReference>
<dbReference type="CDD" id="cd23112">
    <property type="entry name" value="glucose_uptake_GlcU"/>
    <property type="match status" value="1"/>
</dbReference>
<dbReference type="Proteomes" id="UP000006867">
    <property type="component" value="Chromosome"/>
</dbReference>
<keyword evidence="9" id="KW-1185">Reference proteome</keyword>
<dbReference type="PANTHER" id="PTHR16119">
    <property type="entry name" value="TRANSMEMBRANE PROTEIN 144"/>
    <property type="match status" value="1"/>
</dbReference>
<evidence type="ECO:0000256" key="6">
    <source>
        <dbReference type="ARBA" id="ARBA00023136"/>
    </source>
</evidence>
<dbReference type="Pfam" id="PF06800">
    <property type="entry name" value="Sugar_transport"/>
    <property type="match status" value="1"/>
</dbReference>
<accession>A0ABM5M4G6</accession>
<protein>
    <submittedName>
        <fullName evidence="8">GlcU</fullName>
    </submittedName>
</protein>
<comment type="subcellular location">
    <subcellularLocation>
        <location evidence="1">Endomembrane system</location>
        <topology evidence="1">Multi-pass membrane protein</topology>
    </subcellularLocation>
</comment>
<dbReference type="NCBIfam" id="TIGR00776">
    <property type="entry name" value="RhaT"/>
    <property type="match status" value="1"/>
</dbReference>
<reference evidence="8 9" key="1">
    <citation type="journal article" date="2011" name="Front. Microbiol.">
        <title>Genomic signatures of strain selection and enhancement in Bacillus atrophaeus var. globigii, a historical biowarfare simulant.</title>
        <authorList>
            <person name="Gibbons H.S."/>
            <person name="Broomall S.M."/>
            <person name="McNew L.A."/>
            <person name="Daligault H."/>
            <person name="Chapman C."/>
            <person name="Bruce D."/>
            <person name="Karavis M."/>
            <person name="Krepps M."/>
            <person name="McGregor P.A."/>
            <person name="Hong C."/>
            <person name="Park K.H."/>
            <person name="Akmal A."/>
            <person name="Feldman A."/>
            <person name="Lin J.S."/>
            <person name="Chang W.E."/>
            <person name="Higgs B.W."/>
            <person name="Demirev P."/>
            <person name="Lindquist J."/>
            <person name="Liem A."/>
            <person name="Fochler E."/>
            <person name="Read T.D."/>
            <person name="Tapia R."/>
            <person name="Johnson S."/>
            <person name="Bishop-Lilly K.A."/>
            <person name="Detter C."/>
            <person name="Han C."/>
            <person name="Sozhamannan S."/>
            <person name="Rosenzweig C.N."/>
            <person name="Skowronski E.W."/>
        </authorList>
    </citation>
    <scope>NUCLEOTIDE SEQUENCE [LARGE SCALE GENOMIC DNA]</scope>
    <source>
        <strain evidence="8 9">1942</strain>
    </source>
</reference>
<evidence type="ECO:0000256" key="1">
    <source>
        <dbReference type="ARBA" id="ARBA00004127"/>
    </source>
</evidence>
<dbReference type="PANTHER" id="PTHR16119:SF17">
    <property type="entry name" value="TRANSMEMBRANE PROTEIN 144"/>
    <property type="match status" value="1"/>
</dbReference>
<evidence type="ECO:0000313" key="9">
    <source>
        <dbReference type="Proteomes" id="UP000006867"/>
    </source>
</evidence>
<keyword evidence="3" id="KW-0813">Transport</keyword>
<feature type="transmembrane region" description="Helical" evidence="7">
    <location>
        <begin position="209"/>
        <end position="226"/>
    </location>
</feature>
<feature type="transmembrane region" description="Helical" evidence="7">
    <location>
        <begin position="180"/>
        <end position="197"/>
    </location>
</feature>
<feature type="transmembrane region" description="Helical" evidence="7">
    <location>
        <begin position="113"/>
        <end position="132"/>
    </location>
</feature>
<dbReference type="EMBL" id="CP002207">
    <property type="protein sequence ID" value="ADP35049.1"/>
    <property type="molecule type" value="Genomic_DNA"/>
</dbReference>
<evidence type="ECO:0000313" key="8">
    <source>
        <dbReference type="EMBL" id="ADP35049.1"/>
    </source>
</evidence>
<organism evidence="8 9">
    <name type="scientific">Bacillus atrophaeus (strain 1942)</name>
    <dbReference type="NCBI Taxonomy" id="720555"/>
    <lineage>
        <taxon>Bacteria</taxon>
        <taxon>Bacillati</taxon>
        <taxon>Bacillota</taxon>
        <taxon>Bacilli</taxon>
        <taxon>Bacillales</taxon>
        <taxon>Bacillaceae</taxon>
        <taxon>Bacillus</taxon>
    </lineage>
</organism>
<evidence type="ECO:0000256" key="4">
    <source>
        <dbReference type="ARBA" id="ARBA00022692"/>
    </source>
</evidence>
<sequence>MDLLLALLPALFWGSIVLFNVKLGGGPYSQTLGTTIGALLVSIVIYFFVQPVLSMKIFLVGIVSGLFWSLGQSNQLKSIQLMGVSKTMPISTGMQLVSTSLFGVIVFKEWSTPIAITLGILALIFIIVGIVLTSLNDKKGEADGEPGNFKKGIVILLISTLGYLIYVVVARLFGVSGWSALFPQAIGMVIGGVILTYKHKPFNKYAVRNILPGLIWAAGNMFLFISQPRVGVATSFSLSQMGIVISTLGGIFILREKKTKRQLIAIAIGIILIIVAAVFLGIAKANS</sequence>
<keyword evidence="6 7" id="KW-0472">Membrane</keyword>
<evidence type="ECO:0000256" key="3">
    <source>
        <dbReference type="ARBA" id="ARBA00022597"/>
    </source>
</evidence>
<dbReference type="InterPro" id="IPR037185">
    <property type="entry name" value="EmrE-like"/>
</dbReference>
<dbReference type="SUPFAM" id="SSF103481">
    <property type="entry name" value="Multidrug resistance efflux transporter EmrE"/>
    <property type="match status" value="1"/>
</dbReference>
<keyword evidence="4 7" id="KW-0812">Transmembrane</keyword>
<name>A0ABM5M4G6_BACA1</name>
<keyword evidence="5 7" id="KW-1133">Transmembrane helix</keyword>
<dbReference type="InterPro" id="IPR010651">
    <property type="entry name" value="Sugar_transport"/>
</dbReference>
<evidence type="ECO:0000256" key="2">
    <source>
        <dbReference type="ARBA" id="ARBA00006117"/>
    </source>
</evidence>
<gene>
    <name evidence="8" type="ordered locus">BATR1942_20670</name>
</gene>
<dbReference type="GeneID" id="92915581"/>
<feature type="transmembrane region" description="Helical" evidence="7">
    <location>
        <begin position="43"/>
        <end position="68"/>
    </location>
</feature>
<keyword evidence="3" id="KW-0762">Sugar transport</keyword>
<feature type="transmembrane region" description="Helical" evidence="7">
    <location>
        <begin position="153"/>
        <end position="174"/>
    </location>
</feature>
<evidence type="ECO:0000256" key="7">
    <source>
        <dbReference type="SAM" id="Phobius"/>
    </source>
</evidence>
<feature type="transmembrane region" description="Helical" evidence="7">
    <location>
        <begin position="232"/>
        <end position="254"/>
    </location>
</feature>
<comment type="similarity">
    <text evidence="2">Belongs to the GRP transporter (TC 2.A.7.5) family.</text>
</comment>
<proteinExistence type="inferred from homology"/>